<organism evidence="1 2">
    <name type="scientific">Prescottella agglutinans</name>
    <dbReference type="NCBI Taxonomy" id="1644129"/>
    <lineage>
        <taxon>Bacteria</taxon>
        <taxon>Bacillati</taxon>
        <taxon>Actinomycetota</taxon>
        <taxon>Actinomycetes</taxon>
        <taxon>Mycobacteriales</taxon>
        <taxon>Nocardiaceae</taxon>
        <taxon>Prescottella</taxon>
    </lineage>
</organism>
<keyword evidence="2" id="KW-1185">Reference proteome</keyword>
<comment type="caution">
    <text evidence="1">The sequence shown here is derived from an EMBL/GenBank/DDBJ whole genome shotgun (WGS) entry which is preliminary data.</text>
</comment>
<evidence type="ECO:0000313" key="2">
    <source>
        <dbReference type="Proteomes" id="UP001160334"/>
    </source>
</evidence>
<dbReference type="RefSeq" id="WP_280764207.1">
    <property type="nucleotide sequence ID" value="NZ_JARXVC010000036.1"/>
</dbReference>
<accession>A0ABT6ML56</accession>
<protein>
    <submittedName>
        <fullName evidence="1">Uncharacterized protein</fullName>
    </submittedName>
</protein>
<dbReference type="EMBL" id="JARXVC010000036">
    <property type="protein sequence ID" value="MDH6285053.1"/>
    <property type="molecule type" value="Genomic_DNA"/>
</dbReference>
<sequence>MAGNEDMHDATEREYVYAESDRLTRRNNADAYRRIEEGRKERFNTGKFRAEYFKAFKVALSEDALDEHLWAYSSATTDAETIDEYIEYCKWREMNDSN</sequence>
<gene>
    <name evidence="1" type="ORF">M2280_006317</name>
</gene>
<dbReference type="Proteomes" id="UP001160334">
    <property type="component" value="Unassembled WGS sequence"/>
</dbReference>
<evidence type="ECO:0000313" key="1">
    <source>
        <dbReference type="EMBL" id="MDH6285053.1"/>
    </source>
</evidence>
<reference evidence="1 2" key="1">
    <citation type="submission" date="2023-04" db="EMBL/GenBank/DDBJ databases">
        <title>Forest soil microbial communities from Buena Vista Peninsula, Colon Province, Panama.</title>
        <authorList>
            <person name="Bouskill N."/>
        </authorList>
    </citation>
    <scope>NUCLEOTIDE SEQUENCE [LARGE SCALE GENOMIC DNA]</scope>
    <source>
        <strain evidence="1 2">CFH S0262</strain>
    </source>
</reference>
<name>A0ABT6ML56_9NOCA</name>
<proteinExistence type="predicted"/>